<dbReference type="Gene3D" id="3.40.50.300">
    <property type="entry name" value="P-loop containing nucleotide triphosphate hydrolases"/>
    <property type="match status" value="1"/>
</dbReference>
<evidence type="ECO:0000259" key="1">
    <source>
        <dbReference type="Pfam" id="PF13614"/>
    </source>
</evidence>
<organism evidence="2 3">
    <name type="scientific">Ideonella livida</name>
    <dbReference type="NCBI Taxonomy" id="2707176"/>
    <lineage>
        <taxon>Bacteria</taxon>
        <taxon>Pseudomonadati</taxon>
        <taxon>Pseudomonadota</taxon>
        <taxon>Betaproteobacteria</taxon>
        <taxon>Burkholderiales</taxon>
        <taxon>Sphaerotilaceae</taxon>
        <taxon>Ideonella</taxon>
    </lineage>
</organism>
<protein>
    <submittedName>
        <fullName evidence="2">AAA family ATPase</fullName>
    </submittedName>
</protein>
<dbReference type="EMBL" id="JAAGOH010000038">
    <property type="protein sequence ID" value="NDY93533.1"/>
    <property type="molecule type" value="Genomic_DNA"/>
</dbReference>
<dbReference type="InterPro" id="IPR027417">
    <property type="entry name" value="P-loop_NTPase"/>
</dbReference>
<dbReference type="PANTHER" id="PTHR13696">
    <property type="entry name" value="P-LOOP CONTAINING NUCLEOSIDE TRIPHOSPHATE HYDROLASE"/>
    <property type="match status" value="1"/>
</dbReference>
<evidence type="ECO:0000313" key="3">
    <source>
        <dbReference type="Proteomes" id="UP000484255"/>
    </source>
</evidence>
<evidence type="ECO:0000313" key="2">
    <source>
        <dbReference type="EMBL" id="NDY93533.1"/>
    </source>
</evidence>
<dbReference type="InterPro" id="IPR025669">
    <property type="entry name" value="AAA_dom"/>
</dbReference>
<feature type="domain" description="AAA" evidence="1">
    <location>
        <begin position="79"/>
        <end position="249"/>
    </location>
</feature>
<sequence>MLAPNSSKEAPRFGPAQLGQLCGLDTRQVDYRARKGGSLPSGSMNASGTRREFQLPEVRQWSRQLRHDRMRPDGAEAITIAVANFKGGVTKTTTALTLAQGLSIRGHKVLVIDCDPQGSLTTLFGILPDAEVEAQDTILPLCLGEQDSIEYAIRGTYFDGIDLVPATSLLFSAEFALPGRQRDEGSSFQFWNVLHYGIDLARQHYDAIVIDTPPSLSYVTINAMMAADGLITPLPPNALDFASSVQFWDLFYDLTKELGSRGRNKKFDFVNVLLSKVDSSDIASNVVREWISAAYGAKVLSIEIPKTATAASASAEFGSIYDMKPGSASSRTIKRAVDAYDQFVDAVEAQMVSAWLRQTTPTETSE</sequence>
<dbReference type="Pfam" id="PF13614">
    <property type="entry name" value="AAA_31"/>
    <property type="match status" value="1"/>
</dbReference>
<accession>A0A7C9PJL2</accession>
<dbReference type="CDD" id="cd02042">
    <property type="entry name" value="ParAB_family"/>
    <property type="match status" value="1"/>
</dbReference>
<name>A0A7C9PJL2_9BURK</name>
<keyword evidence="3" id="KW-1185">Reference proteome</keyword>
<gene>
    <name evidence="2" type="ORF">G3A44_20280</name>
</gene>
<dbReference type="PANTHER" id="PTHR13696:SF52">
    <property type="entry name" value="PARA FAMILY PROTEIN CT_582"/>
    <property type="match status" value="1"/>
</dbReference>
<reference evidence="2 3" key="1">
    <citation type="submission" date="2020-02" db="EMBL/GenBank/DDBJ databases">
        <title>Ideonella bacterium strain TBM-1.</title>
        <authorList>
            <person name="Chen W.-M."/>
        </authorList>
    </citation>
    <scope>NUCLEOTIDE SEQUENCE [LARGE SCALE GENOMIC DNA]</scope>
    <source>
        <strain evidence="2 3">TBM-1</strain>
    </source>
</reference>
<comment type="caution">
    <text evidence="2">The sequence shown here is derived from an EMBL/GenBank/DDBJ whole genome shotgun (WGS) entry which is preliminary data.</text>
</comment>
<dbReference type="SUPFAM" id="SSF52540">
    <property type="entry name" value="P-loop containing nucleoside triphosphate hydrolases"/>
    <property type="match status" value="1"/>
</dbReference>
<proteinExistence type="predicted"/>
<dbReference type="InterPro" id="IPR050678">
    <property type="entry name" value="DNA_Partitioning_ATPase"/>
</dbReference>
<dbReference type="Proteomes" id="UP000484255">
    <property type="component" value="Unassembled WGS sequence"/>
</dbReference>
<dbReference type="AlphaFoldDB" id="A0A7C9PJL2"/>